<evidence type="ECO:0000313" key="7">
    <source>
        <dbReference type="EMBL" id="GAA3859883.1"/>
    </source>
</evidence>
<evidence type="ECO:0000256" key="4">
    <source>
        <dbReference type="ARBA" id="ARBA00022741"/>
    </source>
</evidence>
<dbReference type="EMBL" id="BAABDF010000003">
    <property type="protein sequence ID" value="GAA3859883.1"/>
    <property type="molecule type" value="Genomic_DNA"/>
</dbReference>
<dbReference type="InterPro" id="IPR027417">
    <property type="entry name" value="P-loop_NTPase"/>
</dbReference>
<keyword evidence="1" id="KW-0813">Transport</keyword>
<sequence>MTSDETQNARVTMRGIRKAYPGVLALDGVDVDIYPGEVHALLGENGAGKSTLIKVLTGALPRDAGDIHLEGRAVHFATTGDAQLAGISTVYQEVNLIPAMSVAQNLTLQKTGGRFGVISWRKARIEAQEKLDRLGMKLDLERAVGSYSVAIQQLVAIARALDEDTRVLVLDEPTASLDATETAALFDVVRALKDKGIAIVFITHFLDQVYEISDRITVLRNGQRVATNMAADVPRQELISMMIGRELGEVEQAFAGRRRDSDGDIVLSAKGVGKKRVLDPFTLDLRAGEAVGLSGLLGSGRTELVKLLYGAIRSDEGTLEMKGGGIAGTNPRASLDAGIVLCPEDRKSEGLVGELSIRENIILSMQAKQGWLAKVSRADQDRIAQEMITALAIATPDAEKQVRQLSGGNQQKVVLARALACAPKIMLLDEPTRGIDVGAHAEILALIRKLCAEGLALLVASSEIDEVVASSDRVAVLRDRRKIGELAGDDITRDNIVTMIAGEDD</sequence>
<evidence type="ECO:0000256" key="1">
    <source>
        <dbReference type="ARBA" id="ARBA00022448"/>
    </source>
</evidence>
<feature type="domain" description="ABC transporter" evidence="6">
    <location>
        <begin position="11"/>
        <end position="246"/>
    </location>
</feature>
<comment type="caution">
    <text evidence="7">The sequence shown here is derived from an EMBL/GenBank/DDBJ whole genome shotgun (WGS) entry which is preliminary data.</text>
</comment>
<dbReference type="Gene3D" id="3.40.50.300">
    <property type="entry name" value="P-loop containing nucleotide triphosphate hydrolases"/>
    <property type="match status" value="2"/>
</dbReference>
<evidence type="ECO:0000313" key="8">
    <source>
        <dbReference type="Proteomes" id="UP001399917"/>
    </source>
</evidence>
<dbReference type="PROSITE" id="PS50893">
    <property type="entry name" value="ABC_TRANSPORTER_2"/>
    <property type="match status" value="2"/>
</dbReference>
<dbReference type="PANTHER" id="PTHR43790">
    <property type="entry name" value="CARBOHYDRATE TRANSPORT ATP-BINDING PROTEIN MG119-RELATED"/>
    <property type="match status" value="1"/>
</dbReference>
<keyword evidence="3" id="KW-0677">Repeat</keyword>
<dbReference type="InterPro" id="IPR003593">
    <property type="entry name" value="AAA+_ATPase"/>
</dbReference>
<feature type="domain" description="ABC transporter" evidence="6">
    <location>
        <begin position="260"/>
        <end position="504"/>
    </location>
</feature>
<keyword evidence="2" id="KW-0762">Sugar transport</keyword>
<dbReference type="InterPro" id="IPR003439">
    <property type="entry name" value="ABC_transporter-like_ATP-bd"/>
</dbReference>
<dbReference type="PANTHER" id="PTHR43790:SF9">
    <property type="entry name" value="GALACTOFURANOSE TRANSPORTER ATP-BINDING PROTEIN YTFR"/>
    <property type="match status" value="1"/>
</dbReference>
<keyword evidence="8" id="KW-1185">Reference proteome</keyword>
<dbReference type="PROSITE" id="PS00211">
    <property type="entry name" value="ABC_TRANSPORTER_1"/>
    <property type="match status" value="1"/>
</dbReference>
<dbReference type="InterPro" id="IPR017871">
    <property type="entry name" value="ABC_transporter-like_CS"/>
</dbReference>
<gene>
    <name evidence="7" type="ORF">GCM10022404_08360</name>
</gene>
<dbReference type="InterPro" id="IPR050107">
    <property type="entry name" value="ABC_carbohydrate_import_ATPase"/>
</dbReference>
<proteinExistence type="predicted"/>
<evidence type="ECO:0000256" key="3">
    <source>
        <dbReference type="ARBA" id="ARBA00022737"/>
    </source>
</evidence>
<organism evidence="7 8">
    <name type="scientific">Celeribacter arenosi</name>
    <dbReference type="NCBI Taxonomy" id="792649"/>
    <lineage>
        <taxon>Bacteria</taxon>
        <taxon>Pseudomonadati</taxon>
        <taxon>Pseudomonadota</taxon>
        <taxon>Alphaproteobacteria</taxon>
        <taxon>Rhodobacterales</taxon>
        <taxon>Roseobacteraceae</taxon>
        <taxon>Celeribacter</taxon>
    </lineage>
</organism>
<evidence type="ECO:0000259" key="6">
    <source>
        <dbReference type="PROSITE" id="PS50893"/>
    </source>
</evidence>
<dbReference type="CDD" id="cd03216">
    <property type="entry name" value="ABC_Carb_Monos_I"/>
    <property type="match status" value="1"/>
</dbReference>
<dbReference type="GO" id="GO:0005524">
    <property type="term" value="F:ATP binding"/>
    <property type="evidence" value="ECO:0007669"/>
    <property type="project" value="UniProtKB-KW"/>
</dbReference>
<dbReference type="SUPFAM" id="SSF52540">
    <property type="entry name" value="P-loop containing nucleoside triphosphate hydrolases"/>
    <property type="match status" value="2"/>
</dbReference>
<name>A0ABP7K0T2_9RHOB</name>
<protein>
    <submittedName>
        <fullName evidence="7">Sugar ABC transporter ATP-binding protein</fullName>
    </submittedName>
</protein>
<keyword evidence="4" id="KW-0547">Nucleotide-binding</keyword>
<dbReference type="SMART" id="SM00382">
    <property type="entry name" value="AAA"/>
    <property type="match status" value="2"/>
</dbReference>
<evidence type="ECO:0000256" key="2">
    <source>
        <dbReference type="ARBA" id="ARBA00022597"/>
    </source>
</evidence>
<reference evidence="8" key="1">
    <citation type="journal article" date="2019" name="Int. J. Syst. Evol. Microbiol.">
        <title>The Global Catalogue of Microorganisms (GCM) 10K type strain sequencing project: providing services to taxonomists for standard genome sequencing and annotation.</title>
        <authorList>
            <consortium name="The Broad Institute Genomics Platform"/>
            <consortium name="The Broad Institute Genome Sequencing Center for Infectious Disease"/>
            <person name="Wu L."/>
            <person name="Ma J."/>
        </authorList>
    </citation>
    <scope>NUCLEOTIDE SEQUENCE [LARGE SCALE GENOMIC DNA]</scope>
    <source>
        <strain evidence="8">JCM 17190</strain>
    </source>
</reference>
<keyword evidence="5 7" id="KW-0067">ATP-binding</keyword>
<accession>A0ABP7K0T2</accession>
<dbReference type="RefSeq" id="WP_344843848.1">
    <property type="nucleotide sequence ID" value="NZ_BAABDF010000003.1"/>
</dbReference>
<dbReference type="Proteomes" id="UP001399917">
    <property type="component" value="Unassembled WGS sequence"/>
</dbReference>
<dbReference type="Pfam" id="PF00005">
    <property type="entry name" value="ABC_tran"/>
    <property type="match status" value="2"/>
</dbReference>
<evidence type="ECO:0000256" key="5">
    <source>
        <dbReference type="ARBA" id="ARBA00022840"/>
    </source>
</evidence>
<dbReference type="CDD" id="cd03215">
    <property type="entry name" value="ABC_Carb_Monos_II"/>
    <property type="match status" value="1"/>
</dbReference>